<reference evidence="10" key="1">
    <citation type="journal article" date="1998" name="FEBS Lett.">
        <title>Ancient gene duplication and domain shuffling in the animal cyclic nucleotide phosphodiesterase family.</title>
        <authorList>
            <person name="Koyanagi M."/>
            <person name="Suga H."/>
            <person name="Hoshiyama D."/>
            <person name="Ono K."/>
            <person name="Iwabe N."/>
            <person name="Kuma K."/>
            <person name="Miyata T."/>
        </authorList>
    </citation>
    <scope>NUCLEOTIDE SEQUENCE</scope>
</reference>
<dbReference type="AlphaFoldDB" id="O96078"/>
<dbReference type="GO" id="GO:0007165">
    <property type="term" value="P:signal transduction"/>
    <property type="evidence" value="ECO:0007669"/>
    <property type="project" value="InterPro"/>
</dbReference>
<dbReference type="PROSITE" id="PS51845">
    <property type="entry name" value="PDEASE_I_2"/>
    <property type="match status" value="1"/>
</dbReference>
<feature type="region of interest" description="Disordered" evidence="8">
    <location>
        <begin position="1"/>
        <end position="20"/>
    </location>
</feature>
<feature type="binding site" evidence="6">
    <location>
        <position position="573"/>
    </location>
    <ligand>
        <name>Zn(2+)</name>
        <dbReference type="ChEBI" id="CHEBI:29105"/>
        <label>1</label>
    </ligand>
</feature>
<dbReference type="InterPro" id="IPR023174">
    <property type="entry name" value="PDEase_CS"/>
</dbReference>
<comment type="similarity">
    <text evidence="7">Belongs to the cyclic nucleotide phosphodiesterase family.</text>
</comment>
<feature type="binding site" evidence="6">
    <location>
        <position position="456"/>
    </location>
    <ligand>
        <name>Zn(2+)</name>
        <dbReference type="ChEBI" id="CHEBI:29105"/>
        <label>2</label>
    </ligand>
</feature>
<dbReference type="EC" id="3.1.4.-" evidence="7"/>
<name>O96078_9METZ</name>
<dbReference type="EMBL" id="AB017024">
    <property type="protein sequence ID" value="BAA34310.1"/>
    <property type="molecule type" value="mRNA"/>
</dbReference>
<dbReference type="PRINTS" id="PR00387">
    <property type="entry name" value="PDIESTERASE1"/>
</dbReference>
<dbReference type="Pfam" id="PF18100">
    <property type="entry name" value="PDE4_UCR"/>
    <property type="match status" value="1"/>
</dbReference>
<dbReference type="SUPFAM" id="SSF109604">
    <property type="entry name" value="HD-domain/PDEase-like"/>
    <property type="match status" value="1"/>
</dbReference>
<dbReference type="InterPro" id="IPR003607">
    <property type="entry name" value="HD/PDEase_dom"/>
</dbReference>
<evidence type="ECO:0000256" key="5">
    <source>
        <dbReference type="PIRSR" id="PIRSR623088-2"/>
    </source>
</evidence>
<evidence type="ECO:0000313" key="10">
    <source>
        <dbReference type="EMBL" id="BAA34310.1"/>
    </source>
</evidence>
<keyword evidence="1 6" id="KW-0479">Metal-binding</keyword>
<feature type="region of interest" description="Disordered" evidence="8">
    <location>
        <begin position="44"/>
        <end position="64"/>
    </location>
</feature>
<feature type="domain" description="PDEase" evidence="9">
    <location>
        <begin position="332"/>
        <end position="667"/>
    </location>
</feature>
<dbReference type="Gene3D" id="1.10.1300.10">
    <property type="entry name" value="3'5'-cyclic nucleotide phosphodiesterase, catalytic domain"/>
    <property type="match status" value="1"/>
</dbReference>
<feature type="binding site" evidence="6">
    <location>
        <position position="419"/>
    </location>
    <ligand>
        <name>Zn(2+)</name>
        <dbReference type="ChEBI" id="CHEBI:29105"/>
        <label>1</label>
    </ligand>
</feature>
<feature type="binding site" evidence="5">
    <location>
        <position position="573"/>
    </location>
    <ligand>
        <name>AMP</name>
        <dbReference type="ChEBI" id="CHEBI:456215"/>
    </ligand>
</feature>
<dbReference type="PROSITE" id="PS00126">
    <property type="entry name" value="PDEASE_I_1"/>
    <property type="match status" value="1"/>
</dbReference>
<dbReference type="InterPro" id="IPR040844">
    <property type="entry name" value="PDE4_UCR"/>
</dbReference>
<keyword evidence="3" id="KW-0114">cAMP</keyword>
<protein>
    <recommendedName>
        <fullName evidence="7">Phosphodiesterase</fullName>
        <ecNumber evidence="7">3.1.4.-</ecNumber>
    </recommendedName>
</protein>
<accession>O96078</accession>
<evidence type="ECO:0000256" key="4">
    <source>
        <dbReference type="PIRSR" id="PIRSR623088-1"/>
    </source>
</evidence>
<feature type="binding site" evidence="6">
    <location>
        <position position="455"/>
    </location>
    <ligand>
        <name>Zn(2+)</name>
        <dbReference type="ChEBI" id="CHEBI:29105"/>
        <label>1</label>
    </ligand>
</feature>
<feature type="binding site" evidence="5">
    <location>
        <position position="456"/>
    </location>
    <ligand>
        <name>AMP</name>
        <dbReference type="ChEBI" id="CHEBI:456215"/>
    </ligand>
</feature>
<dbReference type="PANTHER" id="PTHR11347">
    <property type="entry name" value="CYCLIC NUCLEOTIDE PHOSPHODIESTERASE"/>
    <property type="match status" value="1"/>
</dbReference>
<dbReference type="Pfam" id="PF00233">
    <property type="entry name" value="PDEase_I"/>
    <property type="match status" value="1"/>
</dbReference>
<proteinExistence type="evidence at transcript level"/>
<organism evidence="10">
    <name type="scientific">Ephydatia fluviatilis</name>
    <dbReference type="NCBI Taxonomy" id="31330"/>
    <lineage>
        <taxon>Eukaryota</taxon>
        <taxon>Metazoa</taxon>
        <taxon>Porifera</taxon>
        <taxon>Demospongiae</taxon>
        <taxon>Heteroscleromorpha</taxon>
        <taxon>Spongillida</taxon>
        <taxon>Spongillidae</taxon>
        <taxon>Ephydatia</taxon>
    </lineage>
</organism>
<evidence type="ECO:0000256" key="7">
    <source>
        <dbReference type="RuleBase" id="RU363067"/>
    </source>
</evidence>
<feature type="binding site" evidence="5">
    <location>
        <position position="623"/>
    </location>
    <ligand>
        <name>AMP</name>
        <dbReference type="ChEBI" id="CHEBI:456215"/>
    </ligand>
</feature>
<dbReference type="InterPro" id="IPR002073">
    <property type="entry name" value="PDEase_catalytic_dom"/>
</dbReference>
<dbReference type="GO" id="GO:0046872">
    <property type="term" value="F:metal ion binding"/>
    <property type="evidence" value="ECO:0007669"/>
    <property type="project" value="UniProtKB-KW"/>
</dbReference>
<dbReference type="CDD" id="cd00077">
    <property type="entry name" value="HDc"/>
    <property type="match status" value="1"/>
</dbReference>
<evidence type="ECO:0000256" key="1">
    <source>
        <dbReference type="ARBA" id="ARBA00022723"/>
    </source>
</evidence>
<dbReference type="InterPro" id="IPR023088">
    <property type="entry name" value="PDEase"/>
</dbReference>
<evidence type="ECO:0000256" key="2">
    <source>
        <dbReference type="ARBA" id="ARBA00022801"/>
    </source>
</evidence>
<dbReference type="GO" id="GO:0004114">
    <property type="term" value="F:3',5'-cyclic-nucleotide phosphodiesterase activity"/>
    <property type="evidence" value="ECO:0007669"/>
    <property type="project" value="InterPro"/>
</dbReference>
<feature type="binding site" evidence="5">
    <location>
        <begin position="415"/>
        <end position="419"/>
    </location>
    <ligand>
        <name>AMP</name>
        <dbReference type="ChEBI" id="CHEBI:456215"/>
    </ligand>
</feature>
<dbReference type="InterPro" id="IPR036971">
    <property type="entry name" value="PDEase_catalytic_dom_sf"/>
</dbReference>
<sequence>MAAGALAGTSRDPATQWQGEIDRYTGLPRLDIELLPGMESFARNPPSSDFSPQAMRHPSGSIDEKSLSSWKKKMACMKKNRSRSVAIRLQVPTRLIAPHHSINTAGETTDDSVDSVTTFPTEEVFRFPSDVRRRSDHCLDKVASDLEPFRRRSSFLHQSDAEEPSSKSLSRVSSCGSHVGDETFSTPFAQILANFRCVRANLSTLLDEEKLTTVSEDTTVDERSAQLAKDTMMEFDWCMQKLETVDRVKMGSLAQDKFQRVMSRELTQLSERSLSGHRVAEWVQDITRSDRDDEIDRAIERSSIAEQDPEAQSPTTVVQPTAMLEGAASSVSQDLLHEVVKNKINSEDVTEFFKQEAWDMDIFLLDTVSGNSPLVAAAYHVFKARDLFSEMKIVPSVFLNFISTIESKYHSNPYHNALHAADVLLATNHLLKAKALEPIFTQLEVFAALVAAIIHDVDHPGRNNQFLVSTEDPLAILYNDESVLENHHLALAFELMKDPTCNFLESTCKSQKQAFRKLIIDMVLATDMSRHFKYLGQLKTLLESNKVANNGLLQLDKYHDRVEVLQGLLHCADLSNQTKSFHIASQWSQRIMEESYRQGDEERKLGIPVNPLGDRSVSIEKCQVTFIDYIVYPLWETWAELVYPDAQDIVCSLMDTRDQWQCRMVHSPPLSSELSEFPSNTAATVTDSTCVRRPYHTT</sequence>
<keyword evidence="2 7" id="KW-0378">Hydrolase</keyword>
<evidence type="ECO:0000256" key="3">
    <source>
        <dbReference type="ARBA" id="ARBA00023149"/>
    </source>
</evidence>
<feature type="binding site" evidence="6">
    <location>
        <position position="456"/>
    </location>
    <ligand>
        <name>Zn(2+)</name>
        <dbReference type="ChEBI" id="CHEBI:29105"/>
        <label>1</label>
    </ligand>
</feature>
<evidence type="ECO:0000256" key="8">
    <source>
        <dbReference type="SAM" id="MobiDB-lite"/>
    </source>
</evidence>
<dbReference type="SMART" id="SM00471">
    <property type="entry name" value="HDc"/>
    <property type="match status" value="1"/>
</dbReference>
<evidence type="ECO:0000259" key="9">
    <source>
        <dbReference type="PROSITE" id="PS51845"/>
    </source>
</evidence>
<evidence type="ECO:0000256" key="6">
    <source>
        <dbReference type="PIRSR" id="PIRSR623088-3"/>
    </source>
</evidence>
<feature type="active site" description="Proton donor" evidence="4">
    <location>
        <position position="415"/>
    </location>
</feature>
<comment type="cofactor">
    <cofactor evidence="7">
        <name>a divalent metal cation</name>
        <dbReference type="ChEBI" id="CHEBI:60240"/>
    </cofactor>
    <text evidence="7">Binds 2 divalent metal cations per subunit. Site 1 may preferentially bind zinc ions, while site 2 has a preference for magnesium and/or manganese ions.</text>
</comment>